<accession>A0A917EY24</accession>
<reference evidence="2 3" key="1">
    <citation type="journal article" date="2014" name="Int. J. Syst. Evol. Microbiol.">
        <title>Complete genome sequence of Corynebacterium casei LMG S-19264T (=DSM 44701T), isolated from a smear-ripened cheese.</title>
        <authorList>
            <consortium name="US DOE Joint Genome Institute (JGI-PGF)"/>
            <person name="Walter F."/>
            <person name="Albersmeier A."/>
            <person name="Kalinowski J."/>
            <person name="Ruckert C."/>
        </authorList>
    </citation>
    <scope>NUCLEOTIDE SEQUENCE [LARGE SCALE GENOMIC DNA]</scope>
    <source>
        <strain evidence="2 3">CGMCC 1.12976</strain>
    </source>
</reference>
<name>A0A917EY24_9MICO</name>
<dbReference type="SUPFAM" id="SSF52833">
    <property type="entry name" value="Thioredoxin-like"/>
    <property type="match status" value="1"/>
</dbReference>
<evidence type="ECO:0000259" key="1">
    <source>
        <dbReference type="Pfam" id="PF00085"/>
    </source>
</evidence>
<dbReference type="Pfam" id="PF00085">
    <property type="entry name" value="Thioredoxin"/>
    <property type="match status" value="1"/>
</dbReference>
<feature type="domain" description="Thioredoxin" evidence="1">
    <location>
        <begin position="6"/>
        <end position="74"/>
    </location>
</feature>
<dbReference type="InterPro" id="IPR036249">
    <property type="entry name" value="Thioredoxin-like_sf"/>
</dbReference>
<dbReference type="EMBL" id="BMGP01000002">
    <property type="protein sequence ID" value="GGF21006.1"/>
    <property type="molecule type" value="Genomic_DNA"/>
</dbReference>
<dbReference type="InterPro" id="IPR013766">
    <property type="entry name" value="Thioredoxin_domain"/>
</dbReference>
<keyword evidence="3" id="KW-1185">Reference proteome</keyword>
<dbReference type="Gene3D" id="3.40.30.10">
    <property type="entry name" value="Glutaredoxin"/>
    <property type="match status" value="1"/>
</dbReference>
<dbReference type="RefSeq" id="WP_188675557.1">
    <property type="nucleotide sequence ID" value="NZ_BMGP01000002.1"/>
</dbReference>
<dbReference type="CDD" id="cd02947">
    <property type="entry name" value="TRX_family"/>
    <property type="match status" value="1"/>
</dbReference>
<dbReference type="Proteomes" id="UP000598775">
    <property type="component" value="Unassembled WGS sequence"/>
</dbReference>
<protein>
    <recommendedName>
        <fullName evidence="1">Thioredoxin domain-containing protein</fullName>
    </recommendedName>
</protein>
<evidence type="ECO:0000313" key="3">
    <source>
        <dbReference type="Proteomes" id="UP000598775"/>
    </source>
</evidence>
<dbReference type="AlphaFoldDB" id="A0A917EY24"/>
<evidence type="ECO:0000313" key="2">
    <source>
        <dbReference type="EMBL" id="GGF21006.1"/>
    </source>
</evidence>
<proteinExistence type="predicted"/>
<sequence>MQVHLYSSSFCGACTATRAVIDQAAALVSNVDITEVNVAVHPEAAERADITATPTVVIENTAGEQVFRAEGVPTINQVLTSLALAL</sequence>
<comment type="caution">
    <text evidence="2">The sequence shown here is derived from an EMBL/GenBank/DDBJ whole genome shotgun (WGS) entry which is preliminary data.</text>
</comment>
<gene>
    <name evidence="2" type="ORF">GCM10011399_13290</name>
</gene>
<organism evidence="2 3">
    <name type="scientific">Subtercola lobariae</name>
    <dbReference type="NCBI Taxonomy" id="1588641"/>
    <lineage>
        <taxon>Bacteria</taxon>
        <taxon>Bacillati</taxon>
        <taxon>Actinomycetota</taxon>
        <taxon>Actinomycetes</taxon>
        <taxon>Micrococcales</taxon>
        <taxon>Microbacteriaceae</taxon>
        <taxon>Subtercola</taxon>
    </lineage>
</organism>
<dbReference type="PROSITE" id="PS51354">
    <property type="entry name" value="GLUTAREDOXIN_2"/>
    <property type="match status" value="1"/>
</dbReference>